<dbReference type="SMART" id="SM00418">
    <property type="entry name" value="HTH_ARSR"/>
    <property type="match status" value="1"/>
</dbReference>
<dbReference type="Proteomes" id="UP001522905">
    <property type="component" value="Unassembled WGS sequence"/>
</dbReference>
<keyword evidence="1" id="KW-0805">Transcription regulation</keyword>
<sequence length="93" mass="10709">MNTFKQGLKTLGRALNDETRINILYYLIQNGDTNVQTLVEHTNKSQTSISHHLRILTDSGLAKLQKQGRSHYYSISDKHVETILQILKDHFSE</sequence>
<dbReference type="InterPro" id="IPR051011">
    <property type="entry name" value="Metal_resp_trans_reg"/>
</dbReference>
<reference evidence="5 6" key="1">
    <citation type="submission" date="2021-11" db="EMBL/GenBank/DDBJ databases">
        <title>Comparative genomics of bee honey and flower isolates.</title>
        <authorList>
            <person name="Bechtner J.D."/>
            <person name="Gallus M.K."/>
            <person name="Ehrmann M."/>
        </authorList>
    </citation>
    <scope>NUCLEOTIDE SEQUENCE [LARGE SCALE GENOMIC DNA]</scope>
    <source>
        <strain evidence="5 6">M161</strain>
    </source>
</reference>
<comment type="caution">
    <text evidence="5">The sequence shown here is derived from an EMBL/GenBank/DDBJ whole genome shotgun (WGS) entry which is preliminary data.</text>
</comment>
<dbReference type="Gene3D" id="1.10.10.10">
    <property type="entry name" value="Winged helix-like DNA-binding domain superfamily/Winged helix DNA-binding domain"/>
    <property type="match status" value="1"/>
</dbReference>
<dbReference type="InterPro" id="IPR001845">
    <property type="entry name" value="HTH_ArsR_DNA-bd_dom"/>
</dbReference>
<dbReference type="RefSeq" id="WP_220728805.1">
    <property type="nucleotide sequence ID" value="NZ_BPLL01000013.1"/>
</dbReference>
<organism evidence="5 6">
    <name type="scientific">Apilactobacillus xinyiensis</name>
    <dbReference type="NCBI Taxonomy" id="2841032"/>
    <lineage>
        <taxon>Bacteria</taxon>
        <taxon>Bacillati</taxon>
        <taxon>Bacillota</taxon>
        <taxon>Bacilli</taxon>
        <taxon>Lactobacillales</taxon>
        <taxon>Lactobacillaceae</taxon>
        <taxon>Apilactobacillus</taxon>
    </lineage>
</organism>
<evidence type="ECO:0000313" key="6">
    <source>
        <dbReference type="Proteomes" id="UP001522905"/>
    </source>
</evidence>
<dbReference type="EMBL" id="JAJIAO010000005">
    <property type="protein sequence ID" value="MCK8624978.1"/>
    <property type="molecule type" value="Genomic_DNA"/>
</dbReference>
<keyword evidence="3" id="KW-0804">Transcription</keyword>
<keyword evidence="2" id="KW-0238">DNA-binding</keyword>
<keyword evidence="6" id="KW-1185">Reference proteome</keyword>
<gene>
    <name evidence="5" type="ORF">LNP07_05540</name>
</gene>
<accession>A0ABT0I2L8</accession>
<dbReference type="NCBIfam" id="NF033788">
    <property type="entry name" value="HTH_metalloreg"/>
    <property type="match status" value="1"/>
</dbReference>
<dbReference type="PANTHER" id="PTHR43132">
    <property type="entry name" value="ARSENICAL RESISTANCE OPERON REPRESSOR ARSR-RELATED"/>
    <property type="match status" value="1"/>
</dbReference>
<dbReference type="CDD" id="cd00090">
    <property type="entry name" value="HTH_ARSR"/>
    <property type="match status" value="1"/>
</dbReference>
<dbReference type="PANTHER" id="PTHR43132:SF2">
    <property type="entry name" value="ARSENICAL RESISTANCE OPERON REPRESSOR ARSR-RELATED"/>
    <property type="match status" value="1"/>
</dbReference>
<dbReference type="PRINTS" id="PR00778">
    <property type="entry name" value="HTHARSR"/>
</dbReference>
<name>A0ABT0I2L8_9LACO</name>
<dbReference type="InterPro" id="IPR011991">
    <property type="entry name" value="ArsR-like_HTH"/>
</dbReference>
<protein>
    <submittedName>
        <fullName evidence="5">Metalloregulator ArsR/SmtB family transcription factor</fullName>
    </submittedName>
</protein>
<evidence type="ECO:0000256" key="1">
    <source>
        <dbReference type="ARBA" id="ARBA00023015"/>
    </source>
</evidence>
<evidence type="ECO:0000313" key="5">
    <source>
        <dbReference type="EMBL" id="MCK8624978.1"/>
    </source>
</evidence>
<dbReference type="InterPro" id="IPR036390">
    <property type="entry name" value="WH_DNA-bd_sf"/>
</dbReference>
<proteinExistence type="predicted"/>
<evidence type="ECO:0000256" key="2">
    <source>
        <dbReference type="ARBA" id="ARBA00023125"/>
    </source>
</evidence>
<dbReference type="PROSITE" id="PS50987">
    <property type="entry name" value="HTH_ARSR_2"/>
    <property type="match status" value="1"/>
</dbReference>
<dbReference type="InterPro" id="IPR036388">
    <property type="entry name" value="WH-like_DNA-bd_sf"/>
</dbReference>
<evidence type="ECO:0000256" key="3">
    <source>
        <dbReference type="ARBA" id="ARBA00023163"/>
    </source>
</evidence>
<dbReference type="SUPFAM" id="SSF46785">
    <property type="entry name" value="Winged helix' DNA-binding domain"/>
    <property type="match status" value="1"/>
</dbReference>
<dbReference type="Pfam" id="PF01022">
    <property type="entry name" value="HTH_5"/>
    <property type="match status" value="1"/>
</dbReference>
<evidence type="ECO:0000259" key="4">
    <source>
        <dbReference type="PROSITE" id="PS50987"/>
    </source>
</evidence>
<feature type="domain" description="HTH arsR-type" evidence="4">
    <location>
        <begin position="1"/>
        <end position="93"/>
    </location>
</feature>